<evidence type="ECO:0000313" key="3">
    <source>
        <dbReference type="Proteomes" id="UP000663720"/>
    </source>
</evidence>
<gene>
    <name evidence="2" type="ORF">dnl_49290</name>
</gene>
<dbReference type="PANTHER" id="PTHR30432">
    <property type="entry name" value="TRANSCRIPTIONAL REGULATOR MODE"/>
    <property type="match status" value="1"/>
</dbReference>
<name>A0A975BBV5_9BACT</name>
<accession>A0A975BBV5</accession>
<protein>
    <submittedName>
        <fullName evidence="2">Transcriptional regulator, LysR family</fullName>
    </submittedName>
</protein>
<keyword evidence="3" id="KW-1185">Reference proteome</keyword>
<evidence type="ECO:0000313" key="2">
    <source>
        <dbReference type="EMBL" id="QTA82552.1"/>
    </source>
</evidence>
<dbReference type="EMBL" id="CP061799">
    <property type="protein sequence ID" value="QTA82552.1"/>
    <property type="molecule type" value="Genomic_DNA"/>
</dbReference>
<evidence type="ECO:0000259" key="1">
    <source>
        <dbReference type="Pfam" id="PF00126"/>
    </source>
</evidence>
<sequence length="139" mass="15705">MSAKKKKKNIKGSNKNKSLSIRSKIWIVDENEEVLFGLGRFKILEAVEQHGSISSAAKELKMSYRSVWGKIKATEERLNKEILVKNAGGSSGGGSELTPFGKSLMKKFRKLRKNIIDNSDRLFKEDFLPYLIGDKKDDL</sequence>
<dbReference type="GO" id="GO:0003700">
    <property type="term" value="F:DNA-binding transcription factor activity"/>
    <property type="evidence" value="ECO:0007669"/>
    <property type="project" value="InterPro"/>
</dbReference>
<reference evidence="2" key="1">
    <citation type="journal article" date="2021" name="Microb. Physiol.">
        <title>Proteogenomic Insights into the Physiology of Marine, Sulfate-Reducing, Filamentous Desulfonema limicola and Desulfonema magnum.</title>
        <authorList>
            <person name="Schnaars V."/>
            <person name="Wohlbrand L."/>
            <person name="Scheve S."/>
            <person name="Hinrichs C."/>
            <person name="Reinhardt R."/>
            <person name="Rabus R."/>
        </authorList>
    </citation>
    <scope>NUCLEOTIDE SEQUENCE</scope>
    <source>
        <strain evidence="2">5ac10</strain>
    </source>
</reference>
<dbReference type="Gene3D" id="1.10.10.10">
    <property type="entry name" value="Winged helix-like DNA-binding domain superfamily/Winged helix DNA-binding domain"/>
    <property type="match status" value="1"/>
</dbReference>
<dbReference type="PANTHER" id="PTHR30432:SF1">
    <property type="entry name" value="DNA-BINDING TRANSCRIPTIONAL DUAL REGULATOR MODE"/>
    <property type="match status" value="1"/>
</dbReference>
<dbReference type="RefSeq" id="WP_246514775.1">
    <property type="nucleotide sequence ID" value="NZ_CP061799.1"/>
</dbReference>
<organism evidence="2 3">
    <name type="scientific">Desulfonema limicola</name>
    <dbReference type="NCBI Taxonomy" id="45656"/>
    <lineage>
        <taxon>Bacteria</taxon>
        <taxon>Pseudomonadati</taxon>
        <taxon>Thermodesulfobacteriota</taxon>
        <taxon>Desulfobacteria</taxon>
        <taxon>Desulfobacterales</taxon>
        <taxon>Desulfococcaceae</taxon>
        <taxon>Desulfonema</taxon>
    </lineage>
</organism>
<dbReference type="InterPro" id="IPR036390">
    <property type="entry name" value="WH_DNA-bd_sf"/>
</dbReference>
<dbReference type="InterPro" id="IPR000847">
    <property type="entry name" value="LysR_HTH_N"/>
</dbReference>
<dbReference type="Proteomes" id="UP000663720">
    <property type="component" value="Chromosome"/>
</dbReference>
<dbReference type="InterPro" id="IPR051815">
    <property type="entry name" value="Molybdate_resp_trans_reg"/>
</dbReference>
<dbReference type="AlphaFoldDB" id="A0A975BBV5"/>
<dbReference type="InterPro" id="IPR036388">
    <property type="entry name" value="WH-like_DNA-bd_sf"/>
</dbReference>
<proteinExistence type="predicted"/>
<dbReference type="Pfam" id="PF00126">
    <property type="entry name" value="HTH_1"/>
    <property type="match status" value="1"/>
</dbReference>
<dbReference type="KEGG" id="dli:dnl_49290"/>
<dbReference type="SUPFAM" id="SSF46785">
    <property type="entry name" value="Winged helix' DNA-binding domain"/>
    <property type="match status" value="1"/>
</dbReference>
<feature type="domain" description="HTH lysR-type" evidence="1">
    <location>
        <begin position="40"/>
        <end position="101"/>
    </location>
</feature>